<dbReference type="PANTHER" id="PTHR10948:SF23">
    <property type="entry name" value="TRANSPOSASE INSI FOR INSERTION SEQUENCE ELEMENT IS30A-RELATED"/>
    <property type="match status" value="1"/>
</dbReference>
<dbReference type="GO" id="GO:0003676">
    <property type="term" value="F:nucleic acid binding"/>
    <property type="evidence" value="ECO:0007669"/>
    <property type="project" value="InterPro"/>
</dbReference>
<dbReference type="InterPro" id="IPR051917">
    <property type="entry name" value="Transposase-Integrase"/>
</dbReference>
<dbReference type="GO" id="GO:0004803">
    <property type="term" value="F:transposase activity"/>
    <property type="evidence" value="ECO:0007669"/>
    <property type="project" value="TreeGrafter"/>
</dbReference>
<accession>A0A2S4JIZ5</accession>
<dbReference type="PANTHER" id="PTHR10948">
    <property type="entry name" value="TRANSPOSASE"/>
    <property type="match status" value="1"/>
</dbReference>
<reference evidence="7" key="1">
    <citation type="submission" date="2015-12" db="EMBL/GenBank/DDBJ databases">
        <authorList>
            <person name="Lodha T.D."/>
            <person name="Chintalapati S."/>
            <person name="Chintalapati V.R."/>
            <person name="Sravanthi T."/>
        </authorList>
    </citation>
    <scope>NUCLEOTIDE SEQUENCE [LARGE SCALE GENOMIC DNA]</scope>
    <source>
        <strain evidence="7">JC133</strain>
    </source>
</reference>
<dbReference type="EMBL" id="LPWH01000123">
    <property type="protein sequence ID" value="POQ98416.1"/>
    <property type="molecule type" value="Genomic_DNA"/>
</dbReference>
<gene>
    <name evidence="6" type="ORF">AU468_03145</name>
    <name evidence="5" type="ORF">AU468_08740</name>
    <name evidence="4" type="ORF">AU468_10330</name>
    <name evidence="3" type="ORF">AU468_11700</name>
    <name evidence="2" type="ORF">AU468_13765</name>
</gene>
<evidence type="ECO:0000259" key="1">
    <source>
        <dbReference type="PROSITE" id="PS50994"/>
    </source>
</evidence>
<sequence>MLIPERTGIDQRPAHIADRSEYGHWEGDTAVSRKSANALMVLQERTLGLTILAKLPRCAPKDMATAVINRLKDLPAEMRRSITFDNGQENRHHTTMREALSIDTYFCDPYSSWQKGSVEHAVGLTRRFWPKKTDYALISDEEIAMVEYRLNTRPRKRFRFLTPLEYASRVALTA</sequence>
<feature type="domain" description="Integrase catalytic" evidence="1">
    <location>
        <begin position="9"/>
        <end position="171"/>
    </location>
</feature>
<dbReference type="AlphaFoldDB" id="A0A2S4JIZ5"/>
<evidence type="ECO:0000313" key="4">
    <source>
        <dbReference type="EMBL" id="POQ99497.1"/>
    </source>
</evidence>
<keyword evidence="7" id="KW-1185">Reference proteome</keyword>
<dbReference type="Proteomes" id="UP000237350">
    <property type="component" value="Unassembled WGS sequence"/>
</dbReference>
<dbReference type="InterPro" id="IPR036397">
    <property type="entry name" value="RNaseH_sf"/>
</dbReference>
<evidence type="ECO:0000313" key="2">
    <source>
        <dbReference type="EMBL" id="POQ98416.1"/>
    </source>
</evidence>
<evidence type="ECO:0000313" key="3">
    <source>
        <dbReference type="EMBL" id="POQ98885.1"/>
    </source>
</evidence>
<reference evidence="4" key="2">
    <citation type="submission" date="2015-12" db="EMBL/GenBank/DDBJ databases">
        <authorList>
            <person name="Shamseldin A."/>
            <person name="Moawad H."/>
            <person name="Abd El-Rahim W.M."/>
            <person name="Sadowsky M.J."/>
        </authorList>
    </citation>
    <scope>NUCLEOTIDE SEQUENCE [LARGE SCALE GENOMIC DNA]</scope>
    <source>
        <strain evidence="4">JC133</strain>
    </source>
</reference>
<dbReference type="InterPro" id="IPR001584">
    <property type="entry name" value="Integrase_cat-core"/>
</dbReference>
<proteinExistence type="predicted"/>
<dbReference type="SUPFAM" id="SSF53098">
    <property type="entry name" value="Ribonuclease H-like"/>
    <property type="match status" value="1"/>
</dbReference>
<evidence type="ECO:0000313" key="5">
    <source>
        <dbReference type="EMBL" id="POR01160.1"/>
    </source>
</evidence>
<dbReference type="EMBL" id="LPWH01000014">
    <property type="protein sequence ID" value="POR04630.1"/>
    <property type="molecule type" value="Genomic_DNA"/>
</dbReference>
<dbReference type="EMBL" id="LPWH01000095">
    <property type="protein sequence ID" value="POQ99497.1"/>
    <property type="molecule type" value="Genomic_DNA"/>
</dbReference>
<protein>
    <recommendedName>
        <fullName evidence="1">Integrase catalytic domain-containing protein</fullName>
    </recommendedName>
</protein>
<dbReference type="GO" id="GO:0015074">
    <property type="term" value="P:DNA integration"/>
    <property type="evidence" value="ECO:0007669"/>
    <property type="project" value="InterPro"/>
</dbReference>
<dbReference type="InterPro" id="IPR053392">
    <property type="entry name" value="Transposase_IS30-like"/>
</dbReference>
<dbReference type="InterPro" id="IPR012337">
    <property type="entry name" value="RNaseH-like_sf"/>
</dbReference>
<dbReference type="Gene3D" id="3.30.420.10">
    <property type="entry name" value="Ribonuclease H-like superfamily/Ribonuclease H"/>
    <property type="match status" value="1"/>
</dbReference>
<comment type="caution">
    <text evidence="4">The sequence shown here is derived from an EMBL/GenBank/DDBJ whole genome shotgun (WGS) entry which is preliminary data.</text>
</comment>
<dbReference type="NCBIfam" id="NF033563">
    <property type="entry name" value="transpos_IS30"/>
    <property type="match status" value="1"/>
</dbReference>
<dbReference type="EMBL" id="LPWH01000114">
    <property type="protein sequence ID" value="POQ98885.1"/>
    <property type="molecule type" value="Genomic_DNA"/>
</dbReference>
<dbReference type="EMBL" id="LPWH01000068">
    <property type="protein sequence ID" value="POR01160.1"/>
    <property type="molecule type" value="Genomic_DNA"/>
</dbReference>
<dbReference type="GO" id="GO:0032196">
    <property type="term" value="P:transposition"/>
    <property type="evidence" value="ECO:0007669"/>
    <property type="project" value="TreeGrafter"/>
</dbReference>
<dbReference type="GO" id="GO:0005829">
    <property type="term" value="C:cytosol"/>
    <property type="evidence" value="ECO:0007669"/>
    <property type="project" value="TreeGrafter"/>
</dbReference>
<dbReference type="PROSITE" id="PS50994">
    <property type="entry name" value="INTEGRASE"/>
    <property type="match status" value="1"/>
</dbReference>
<organism evidence="4 7">
    <name type="scientific">Alkalispirochaeta sphaeroplastigenens</name>
    <dbReference type="NCBI Taxonomy" id="1187066"/>
    <lineage>
        <taxon>Bacteria</taxon>
        <taxon>Pseudomonadati</taxon>
        <taxon>Spirochaetota</taxon>
        <taxon>Spirochaetia</taxon>
        <taxon>Spirochaetales</taxon>
        <taxon>Spirochaetaceae</taxon>
        <taxon>Alkalispirochaeta</taxon>
    </lineage>
</organism>
<evidence type="ECO:0000313" key="7">
    <source>
        <dbReference type="Proteomes" id="UP000237350"/>
    </source>
</evidence>
<evidence type="ECO:0000313" key="6">
    <source>
        <dbReference type="EMBL" id="POR04630.1"/>
    </source>
</evidence>
<name>A0A2S4JIZ5_9SPIO</name>